<dbReference type="Proteomes" id="UP000595426">
    <property type="component" value="Chromosome"/>
</dbReference>
<feature type="transmembrane region" description="Helical" evidence="1">
    <location>
        <begin position="156"/>
        <end position="174"/>
    </location>
</feature>
<proteinExistence type="predicted"/>
<evidence type="ECO:0000313" key="2">
    <source>
        <dbReference type="EMBL" id="QQN58694.1"/>
    </source>
</evidence>
<feature type="transmembrane region" description="Helical" evidence="1">
    <location>
        <begin position="42"/>
        <end position="62"/>
    </location>
</feature>
<gene>
    <name evidence="2" type="ORF">I6H88_20085</name>
</gene>
<feature type="transmembrane region" description="Helical" evidence="1">
    <location>
        <begin position="131"/>
        <end position="150"/>
    </location>
</feature>
<dbReference type="KEGG" id="egm:AYC65_09360"/>
<organism evidence="2 3">
    <name type="scientific">Elizabethkingia bruuniana</name>
    <dbReference type="NCBI Taxonomy" id="1756149"/>
    <lineage>
        <taxon>Bacteria</taxon>
        <taxon>Pseudomonadati</taxon>
        <taxon>Bacteroidota</taxon>
        <taxon>Flavobacteriia</taxon>
        <taxon>Flavobacteriales</taxon>
        <taxon>Weeksellaceae</taxon>
        <taxon>Elizabethkingia</taxon>
    </lineage>
</organism>
<protein>
    <submittedName>
        <fullName evidence="2">DUF308 domain-containing protein</fullName>
    </submittedName>
</protein>
<reference evidence="2 3" key="1">
    <citation type="submission" date="2020-12" db="EMBL/GenBank/DDBJ databases">
        <title>FDA dAtabase for Regulatory Grade micrObial Sequences (FDA-ARGOS): Supporting development and validation of Infectious Disease Dx tests.</title>
        <authorList>
            <person name="Kerrigan L."/>
            <person name="Long C."/>
            <person name="Tallon L."/>
            <person name="Sadzewicz L."/>
            <person name="Zhao X."/>
            <person name="Boylan J."/>
            <person name="Ott S."/>
            <person name="Bowen H."/>
            <person name="Vavikolanu K."/>
            <person name="Mehta A."/>
            <person name="Aluvathingal J."/>
            <person name="Nadendla S."/>
            <person name="Yan Y."/>
            <person name="Sichtig H."/>
        </authorList>
    </citation>
    <scope>NUCLEOTIDE SEQUENCE [LARGE SCALE GENOMIC DNA]</scope>
    <source>
        <strain evidence="2 3">FDAARGOS_1031</strain>
    </source>
</reference>
<accession>A0A7T7UZ18</accession>
<keyword evidence="1" id="KW-1133">Transmembrane helix</keyword>
<feature type="transmembrane region" description="Helical" evidence="1">
    <location>
        <begin position="16"/>
        <end position="36"/>
    </location>
</feature>
<dbReference type="RefSeq" id="WP_034870478.1">
    <property type="nucleotide sequence ID" value="NZ_CBCSDR010000001.1"/>
</dbReference>
<dbReference type="PANTHER" id="PTHR34989:SF1">
    <property type="entry name" value="PROTEIN HDED"/>
    <property type="match status" value="1"/>
</dbReference>
<dbReference type="GeneID" id="93133113"/>
<dbReference type="EMBL" id="CP067018">
    <property type="protein sequence ID" value="QQN58694.1"/>
    <property type="molecule type" value="Genomic_DNA"/>
</dbReference>
<keyword evidence="1" id="KW-0472">Membrane</keyword>
<dbReference type="Pfam" id="PF03729">
    <property type="entry name" value="DUF308"/>
    <property type="match status" value="2"/>
</dbReference>
<dbReference type="GO" id="GO:0005886">
    <property type="term" value="C:plasma membrane"/>
    <property type="evidence" value="ECO:0007669"/>
    <property type="project" value="TreeGrafter"/>
</dbReference>
<sequence>MNDSFNTTIRGSLKDWYFPVIAGILSLIMGVFLFMIPQTNYAQYILFYGVAFIIAGLLRLIFSFQNRRIINGWGWYLIYGMLILDLGIYLTIYSGKSSVLIIGLTALLRSITMLGTAIDLKRHEHYHWGRIATWSIAGIIFSALLILNPASAGIPINYVTALYFISIGIAAILLSGEYRKVNQHHYIMRKLMRKLDEDI</sequence>
<feature type="transmembrane region" description="Helical" evidence="1">
    <location>
        <begin position="99"/>
        <end position="119"/>
    </location>
</feature>
<keyword evidence="1" id="KW-0812">Transmembrane</keyword>
<dbReference type="InterPro" id="IPR052712">
    <property type="entry name" value="Acid_resist_chaperone_HdeD"/>
</dbReference>
<dbReference type="PANTHER" id="PTHR34989">
    <property type="entry name" value="PROTEIN HDED"/>
    <property type="match status" value="1"/>
</dbReference>
<dbReference type="InterPro" id="IPR005325">
    <property type="entry name" value="DUF308_memb"/>
</dbReference>
<dbReference type="OrthoDB" id="7059775at2"/>
<evidence type="ECO:0000313" key="3">
    <source>
        <dbReference type="Proteomes" id="UP000595426"/>
    </source>
</evidence>
<name>A0A7T7UZ18_9FLAO</name>
<keyword evidence="3" id="KW-1185">Reference proteome</keyword>
<dbReference type="AlphaFoldDB" id="A0A7T7UZ18"/>
<evidence type="ECO:0000256" key="1">
    <source>
        <dbReference type="SAM" id="Phobius"/>
    </source>
</evidence>
<feature type="transmembrane region" description="Helical" evidence="1">
    <location>
        <begin position="74"/>
        <end position="93"/>
    </location>
</feature>